<protein>
    <submittedName>
        <fullName evidence="2">Uncharacterized protein</fullName>
    </submittedName>
</protein>
<name>A0ABQ3BUF4_9ACTN</name>
<evidence type="ECO:0000256" key="1">
    <source>
        <dbReference type="SAM" id="MobiDB-lite"/>
    </source>
</evidence>
<keyword evidence="3" id="KW-1185">Reference proteome</keyword>
<proteinExistence type="predicted"/>
<feature type="region of interest" description="Disordered" evidence="1">
    <location>
        <begin position="1"/>
        <end position="22"/>
    </location>
</feature>
<evidence type="ECO:0000313" key="3">
    <source>
        <dbReference type="Proteomes" id="UP000624183"/>
    </source>
</evidence>
<evidence type="ECO:0000313" key="2">
    <source>
        <dbReference type="EMBL" id="GGZ58030.1"/>
    </source>
</evidence>
<organism evidence="2 3">
    <name type="scientific">Streptomyces rubiginosohelvolus</name>
    <dbReference type="NCBI Taxonomy" id="67362"/>
    <lineage>
        <taxon>Bacteria</taxon>
        <taxon>Bacillati</taxon>
        <taxon>Actinomycetota</taxon>
        <taxon>Actinomycetes</taxon>
        <taxon>Kitasatosporales</taxon>
        <taxon>Streptomycetaceae</taxon>
        <taxon>Streptomyces</taxon>
    </lineage>
</organism>
<reference evidence="3" key="1">
    <citation type="journal article" date="2019" name="Int. J. Syst. Evol. Microbiol.">
        <title>The Global Catalogue of Microorganisms (GCM) 10K type strain sequencing project: providing services to taxonomists for standard genome sequencing and annotation.</title>
        <authorList>
            <consortium name="The Broad Institute Genomics Platform"/>
            <consortium name="The Broad Institute Genome Sequencing Center for Infectious Disease"/>
            <person name="Wu L."/>
            <person name="Ma J."/>
        </authorList>
    </citation>
    <scope>NUCLEOTIDE SEQUENCE [LARGE SCALE GENOMIC DNA]</scope>
    <source>
        <strain evidence="3">JCM 4602</strain>
    </source>
</reference>
<comment type="caution">
    <text evidence="2">The sequence shown here is derived from an EMBL/GenBank/DDBJ whole genome shotgun (WGS) entry which is preliminary data.</text>
</comment>
<accession>A0ABQ3BUF4</accession>
<dbReference type="EMBL" id="BMUW01000006">
    <property type="protein sequence ID" value="GGZ58030.1"/>
    <property type="molecule type" value="Genomic_DNA"/>
</dbReference>
<dbReference type="Proteomes" id="UP000624183">
    <property type="component" value="Unassembled WGS sequence"/>
</dbReference>
<sequence>MVGCTGPVGDVPSGGGASVATESPRDAGAVIWGTLGAKGRPLCRRGTVMYLLDNGTEGTTKRFTASFAFSFAFPEGSPFGRLAGRHPFTFGRIGHSSNSLARKR</sequence>
<gene>
    <name evidence="2" type="ORF">GCM10010328_35840</name>
</gene>